<evidence type="ECO:0000313" key="1">
    <source>
        <dbReference type="EMBL" id="GAA0872367.1"/>
    </source>
</evidence>
<dbReference type="EMBL" id="BAAAFG010000014">
    <property type="protein sequence ID" value="GAA0872367.1"/>
    <property type="molecule type" value="Genomic_DNA"/>
</dbReference>
<organism evidence="1 2">
    <name type="scientific">Gangjinia marincola</name>
    <dbReference type="NCBI Taxonomy" id="578463"/>
    <lineage>
        <taxon>Bacteria</taxon>
        <taxon>Pseudomonadati</taxon>
        <taxon>Bacteroidota</taxon>
        <taxon>Flavobacteriia</taxon>
        <taxon>Flavobacteriales</taxon>
        <taxon>Flavobacteriaceae</taxon>
        <taxon>Gangjinia</taxon>
    </lineage>
</organism>
<evidence type="ECO:0008006" key="3">
    <source>
        <dbReference type="Google" id="ProtNLM"/>
    </source>
</evidence>
<dbReference type="RefSeq" id="WP_343765594.1">
    <property type="nucleotide sequence ID" value="NZ_BAAAFG010000014.1"/>
</dbReference>
<dbReference type="Proteomes" id="UP001500507">
    <property type="component" value="Unassembled WGS sequence"/>
</dbReference>
<name>A0ABN1MGT5_9FLAO</name>
<evidence type="ECO:0000313" key="2">
    <source>
        <dbReference type="Proteomes" id="UP001500507"/>
    </source>
</evidence>
<comment type="caution">
    <text evidence="1">The sequence shown here is derived from an EMBL/GenBank/DDBJ whole genome shotgun (WGS) entry which is preliminary data.</text>
</comment>
<keyword evidence="2" id="KW-1185">Reference proteome</keyword>
<reference evidence="1 2" key="1">
    <citation type="journal article" date="2019" name="Int. J. Syst. Evol. Microbiol.">
        <title>The Global Catalogue of Microorganisms (GCM) 10K type strain sequencing project: providing services to taxonomists for standard genome sequencing and annotation.</title>
        <authorList>
            <consortium name="The Broad Institute Genomics Platform"/>
            <consortium name="The Broad Institute Genome Sequencing Center for Infectious Disease"/>
            <person name="Wu L."/>
            <person name="Ma J."/>
        </authorList>
    </citation>
    <scope>NUCLEOTIDE SEQUENCE [LARGE SCALE GENOMIC DNA]</scope>
    <source>
        <strain evidence="1 2">JCM 16082</strain>
    </source>
</reference>
<protein>
    <recommendedName>
        <fullName evidence="3">SatD family (SatD)</fullName>
    </recommendedName>
</protein>
<gene>
    <name evidence="1" type="ORF">GCM10009117_15140</name>
</gene>
<proteinExistence type="predicted"/>
<sequence>MNAVITADFIASSALDAQELDLLLDVLSKEFKALQDDHKVNIQFKISRGDSFQGVVGDPGIALKVLLQLKTAIAKITFDDKSEGKTPDFRAAIGIGDINLTRDSVLESNGEAFQYSGRTLDQMKGDQRTALTTGSDAINQEFLVSLTLMDSVMSKWSAASFEVAYYVLKNWKEVDIAKELSISQSAVNTRKKVANWDAIKLLMDRFNTVITSYTSPYE</sequence>
<accession>A0ABN1MGT5</accession>